<dbReference type="Gene3D" id="2.130.10.10">
    <property type="entry name" value="YVTN repeat-like/Quinoprotein amine dehydrogenase"/>
    <property type="match status" value="1"/>
</dbReference>
<dbReference type="InterPro" id="IPR036322">
    <property type="entry name" value="WD40_repeat_dom_sf"/>
</dbReference>
<feature type="repeat" description="WD" evidence="3">
    <location>
        <begin position="140"/>
        <end position="181"/>
    </location>
</feature>
<feature type="repeat" description="WD" evidence="3">
    <location>
        <begin position="182"/>
        <end position="223"/>
    </location>
</feature>
<dbReference type="OrthoDB" id="674604at2759"/>
<feature type="compositionally biased region" description="Basic and acidic residues" evidence="4">
    <location>
        <begin position="480"/>
        <end position="510"/>
    </location>
</feature>
<keyword evidence="7" id="KW-1185">Reference proteome</keyword>
<dbReference type="InterPro" id="IPR059122">
    <property type="entry name" value="Beta-prop_WDR5-like"/>
</dbReference>
<gene>
    <name evidence="6" type="ORF">HYFRA_00012829</name>
</gene>
<evidence type="ECO:0000256" key="1">
    <source>
        <dbReference type="ARBA" id="ARBA00022574"/>
    </source>
</evidence>
<dbReference type="FunFam" id="2.130.10.10:FF:000510">
    <property type="entry name" value="WD repeat protein"/>
    <property type="match status" value="1"/>
</dbReference>
<dbReference type="PROSITE" id="PS50294">
    <property type="entry name" value="WD_REPEATS_REGION"/>
    <property type="match status" value="5"/>
</dbReference>
<dbReference type="SMART" id="SM00320">
    <property type="entry name" value="WD40"/>
    <property type="match status" value="7"/>
</dbReference>
<dbReference type="Proteomes" id="UP000696280">
    <property type="component" value="Unassembled WGS sequence"/>
</dbReference>
<feature type="compositionally biased region" description="Basic and acidic residues" evidence="4">
    <location>
        <begin position="58"/>
        <end position="96"/>
    </location>
</feature>
<reference evidence="6" key="1">
    <citation type="submission" date="2021-07" db="EMBL/GenBank/DDBJ databases">
        <authorList>
            <person name="Durling M."/>
        </authorList>
    </citation>
    <scope>NUCLEOTIDE SEQUENCE</scope>
</reference>
<name>A0A9N9L4P9_9HELO</name>
<dbReference type="EMBL" id="CAJVRL010000088">
    <property type="protein sequence ID" value="CAG8959049.1"/>
    <property type="molecule type" value="Genomic_DNA"/>
</dbReference>
<keyword evidence="1 3" id="KW-0853">WD repeat</keyword>
<evidence type="ECO:0000313" key="6">
    <source>
        <dbReference type="EMBL" id="CAG8959049.1"/>
    </source>
</evidence>
<dbReference type="SUPFAM" id="SSF50978">
    <property type="entry name" value="WD40 repeat-like"/>
    <property type="match status" value="1"/>
</dbReference>
<dbReference type="PRINTS" id="PR00320">
    <property type="entry name" value="GPROTEINBRPT"/>
</dbReference>
<feature type="repeat" description="WD" evidence="3">
    <location>
        <begin position="398"/>
        <end position="430"/>
    </location>
</feature>
<feature type="compositionally biased region" description="Low complexity" evidence="4">
    <location>
        <begin position="101"/>
        <end position="111"/>
    </location>
</feature>
<dbReference type="Pfam" id="PF25175">
    <property type="entry name" value="Beta-prop_WDR5"/>
    <property type="match status" value="1"/>
</dbReference>
<sequence>MSDFGDSADGNGTPAPSTSTRRSPKRRRVYHDRENSTPRYSSEGVEDHIPYRSSNLNNRHDSERRRSHGSEERERERARDMERDMEMERPYRDSRSRSRSRSTTPIDTPRSSHSHSRSLDLPSSPKRNPLRLNYKQKFILRGHKKGVAQVRFSPDGRWIASCSADGTIKIWDASNGKHMRTMEGHLAGVSTIAWSPDSNTIASGSDDKAIRLWHRATGKPYPAPLLGHHNYVYSLAFSPKGNILVSGSYDEAVFLWDLRARRQMRSLPAHSDPVGGVDFIRDGSLVCSCSTDGLIRVWDTATGQCLRTLVHEDNAPVTQVRFSPNGRYILAFTLDSCIRLWDYVSGHCKKTYQGHVNNKYSLGGAFGVSGTEGFIVSGSEDGDILFWDVQNKNVVQRVSGHDGVVCWVDTCPGATGTVASAGLDGTVRIWVDVGDGAGNEETIADLKLHDEPGHDAYLHGEVVENEMMDLKTENGVVGGYEHDTPRDDISMDGNIREDDKSYVDPDRMEL</sequence>
<feature type="repeat" description="WD" evidence="3">
    <location>
        <begin position="267"/>
        <end position="308"/>
    </location>
</feature>
<feature type="repeat" description="WD" evidence="3">
    <location>
        <begin position="225"/>
        <end position="266"/>
    </location>
</feature>
<dbReference type="InterPro" id="IPR020472">
    <property type="entry name" value="WD40_PAC1"/>
</dbReference>
<feature type="region of interest" description="Disordered" evidence="4">
    <location>
        <begin position="477"/>
        <end position="510"/>
    </location>
</feature>
<dbReference type="PROSITE" id="PS50082">
    <property type="entry name" value="WD_REPEATS_2"/>
    <property type="match status" value="7"/>
</dbReference>
<dbReference type="PANTHER" id="PTHR19848:SF8">
    <property type="entry name" value="F-BOX AND WD REPEAT DOMAIN CONTAINING 7"/>
    <property type="match status" value="1"/>
</dbReference>
<evidence type="ECO:0000259" key="5">
    <source>
        <dbReference type="Pfam" id="PF25175"/>
    </source>
</evidence>
<dbReference type="AlphaFoldDB" id="A0A9N9L4P9"/>
<dbReference type="CDD" id="cd00200">
    <property type="entry name" value="WD40"/>
    <property type="match status" value="1"/>
</dbReference>
<dbReference type="PROSITE" id="PS00678">
    <property type="entry name" value="WD_REPEATS_1"/>
    <property type="match status" value="3"/>
</dbReference>
<feature type="domain" description="WDR5-like beta-propeller" evidence="5">
    <location>
        <begin position="140"/>
        <end position="430"/>
    </location>
</feature>
<evidence type="ECO:0000256" key="2">
    <source>
        <dbReference type="ARBA" id="ARBA00022737"/>
    </source>
</evidence>
<dbReference type="InterPro" id="IPR001680">
    <property type="entry name" value="WD40_rpt"/>
</dbReference>
<feature type="repeat" description="WD" evidence="3">
    <location>
        <begin position="374"/>
        <end position="397"/>
    </location>
</feature>
<feature type="repeat" description="WD" evidence="3">
    <location>
        <begin position="310"/>
        <end position="351"/>
    </location>
</feature>
<evidence type="ECO:0000256" key="4">
    <source>
        <dbReference type="SAM" id="MobiDB-lite"/>
    </source>
</evidence>
<protein>
    <recommendedName>
        <fullName evidence="5">WDR5-like beta-propeller domain-containing protein</fullName>
    </recommendedName>
</protein>
<evidence type="ECO:0000256" key="3">
    <source>
        <dbReference type="PROSITE-ProRule" id="PRU00221"/>
    </source>
</evidence>
<keyword evidence="2" id="KW-0677">Repeat</keyword>
<accession>A0A9N9L4P9</accession>
<dbReference type="InterPro" id="IPR015943">
    <property type="entry name" value="WD40/YVTN_repeat-like_dom_sf"/>
</dbReference>
<organism evidence="6 7">
    <name type="scientific">Hymenoscyphus fraxineus</name>
    <dbReference type="NCBI Taxonomy" id="746836"/>
    <lineage>
        <taxon>Eukaryota</taxon>
        <taxon>Fungi</taxon>
        <taxon>Dikarya</taxon>
        <taxon>Ascomycota</taxon>
        <taxon>Pezizomycotina</taxon>
        <taxon>Leotiomycetes</taxon>
        <taxon>Helotiales</taxon>
        <taxon>Helotiaceae</taxon>
        <taxon>Hymenoscyphus</taxon>
    </lineage>
</organism>
<proteinExistence type="predicted"/>
<dbReference type="InterPro" id="IPR019775">
    <property type="entry name" value="WD40_repeat_CS"/>
</dbReference>
<dbReference type="PANTHER" id="PTHR19848">
    <property type="entry name" value="WD40 REPEAT PROTEIN"/>
    <property type="match status" value="1"/>
</dbReference>
<feature type="region of interest" description="Disordered" evidence="4">
    <location>
        <begin position="1"/>
        <end position="130"/>
    </location>
</feature>
<comment type="caution">
    <text evidence="6">The sequence shown here is derived from an EMBL/GenBank/DDBJ whole genome shotgun (WGS) entry which is preliminary data.</text>
</comment>
<evidence type="ECO:0000313" key="7">
    <source>
        <dbReference type="Proteomes" id="UP000696280"/>
    </source>
</evidence>